<dbReference type="InterPro" id="IPR002317">
    <property type="entry name" value="Ser-tRNA-ligase_type_1"/>
</dbReference>
<comment type="similarity">
    <text evidence="6">Belongs to the class-II aminoacyl-tRNA synthetase family. Type-1 seryl-tRNA synthetase subfamily.</text>
</comment>
<dbReference type="InterPro" id="IPR006195">
    <property type="entry name" value="aa-tRNA-synth_II"/>
</dbReference>
<accession>A0A1F5E8S0</accession>
<dbReference type="Gene3D" id="3.30.930.10">
    <property type="entry name" value="Bira Bifunctional Protein, Domain 2"/>
    <property type="match status" value="1"/>
</dbReference>
<feature type="binding site" evidence="6 8">
    <location>
        <begin position="344"/>
        <end position="347"/>
    </location>
    <ligand>
        <name>ATP</name>
        <dbReference type="ChEBI" id="CHEBI:30616"/>
    </ligand>
</feature>
<feature type="binding site" evidence="7">
    <location>
        <position position="226"/>
    </location>
    <ligand>
        <name>L-serine</name>
        <dbReference type="ChEBI" id="CHEBI:33384"/>
    </ligand>
</feature>
<keyword evidence="1 6" id="KW-0436">Ligase</keyword>
<dbReference type="SUPFAM" id="SSF46589">
    <property type="entry name" value="tRNA-binding arm"/>
    <property type="match status" value="1"/>
</dbReference>
<dbReference type="InterPro" id="IPR015866">
    <property type="entry name" value="Ser-tRNA-synth_1_N"/>
</dbReference>
<keyword evidence="4 6" id="KW-0648">Protein biosynthesis</keyword>
<dbReference type="Pfam" id="PF02403">
    <property type="entry name" value="Seryl_tRNA_N"/>
    <property type="match status" value="1"/>
</dbReference>
<dbReference type="GO" id="GO:0016260">
    <property type="term" value="P:selenocysteine biosynthetic process"/>
    <property type="evidence" value="ECO:0007669"/>
    <property type="project" value="UniProtKB-UniRule"/>
</dbReference>
<dbReference type="EC" id="6.1.1.11" evidence="6"/>
<evidence type="ECO:0000256" key="3">
    <source>
        <dbReference type="ARBA" id="ARBA00022840"/>
    </source>
</evidence>
<evidence type="ECO:0000313" key="10">
    <source>
        <dbReference type="EMBL" id="OGD63763.1"/>
    </source>
</evidence>
<dbReference type="CDD" id="cd00770">
    <property type="entry name" value="SerRS_core"/>
    <property type="match status" value="1"/>
</dbReference>
<dbReference type="Proteomes" id="UP000177006">
    <property type="component" value="Unassembled WGS sequence"/>
</dbReference>
<comment type="subcellular location">
    <subcellularLocation>
        <location evidence="6">Cytoplasm</location>
    </subcellularLocation>
</comment>
<dbReference type="EMBL" id="MEZK01000005">
    <property type="protein sequence ID" value="OGD63763.1"/>
    <property type="molecule type" value="Genomic_DNA"/>
</dbReference>
<feature type="binding site" evidence="6">
    <location>
        <begin position="226"/>
        <end position="228"/>
    </location>
    <ligand>
        <name>L-serine</name>
        <dbReference type="ChEBI" id="CHEBI:33384"/>
    </ligand>
</feature>
<dbReference type="PROSITE" id="PS50862">
    <property type="entry name" value="AA_TRNA_LIGASE_II"/>
    <property type="match status" value="1"/>
</dbReference>
<evidence type="ECO:0000256" key="2">
    <source>
        <dbReference type="ARBA" id="ARBA00022741"/>
    </source>
</evidence>
<gene>
    <name evidence="6" type="primary">serS</name>
    <name evidence="10" type="ORF">A2160_03440</name>
</gene>
<feature type="site" description="Important for serine binding" evidence="7">
    <location>
        <position position="378"/>
    </location>
</feature>
<dbReference type="PANTHER" id="PTHR11778">
    <property type="entry name" value="SERYL-TRNA SYNTHETASE"/>
    <property type="match status" value="1"/>
</dbReference>
<evidence type="ECO:0000256" key="5">
    <source>
        <dbReference type="ARBA" id="ARBA00023146"/>
    </source>
</evidence>
<dbReference type="AlphaFoldDB" id="A0A1F5E8S0"/>
<comment type="subunit">
    <text evidence="6">Homodimer. The tRNA molecule binds across the dimer.</text>
</comment>
<dbReference type="UniPathway" id="UPA00906">
    <property type="reaction ID" value="UER00895"/>
</dbReference>
<dbReference type="STRING" id="1797457.A2160_03440"/>
<sequence>MLDIQLIRQNPEKIKRATKDKRVNSKVVDELLMVDEKRRKLISEVEKIKQERNNLLHGVKGKPDALIIEKGKKFKEELVQLEPQLEEVEKEFLRLMCQIPNPAADDVKFGKNESENEVLRKWGEPKEFHFKIKDHLEIGEGLGMIDVNRAAKVSGSRFGYFKDDAVRLEFALVQFALETLGKEGFMPVIPPVLIKQEMMQGMGYMEHGGDEDMYLLDKDKLVLVGTSEQAIGPMHANEVINTKNLPLRYMGFSTCFRREAGSYGKDTKGIFRVHQFDKVEMFSLVKAEDSDQEHDFLLSLEEKLFQALEIPYQVIKMCTGDLGFPAARKYDIEAWLPAQGKYREVTSTSTTTDFQSRRLNIKYNDGTKNSFVYLLNGTAFAIGRTIIAILENYQQENGSVKIPKVLQKYIGKEKIC</sequence>
<dbReference type="GO" id="GO:0006434">
    <property type="term" value="P:seryl-tRNA aminoacylation"/>
    <property type="evidence" value="ECO:0007669"/>
    <property type="project" value="UniProtKB-UniRule"/>
</dbReference>
<dbReference type="InterPro" id="IPR033729">
    <property type="entry name" value="SerRS_core"/>
</dbReference>
<dbReference type="NCBIfam" id="TIGR00414">
    <property type="entry name" value="serS"/>
    <property type="match status" value="1"/>
</dbReference>
<feature type="binding site" evidence="6">
    <location>
        <position position="273"/>
    </location>
    <ligand>
        <name>ATP</name>
        <dbReference type="ChEBI" id="CHEBI:30616"/>
    </ligand>
</feature>
<feature type="binding site" evidence="6 8">
    <location>
        <begin position="257"/>
        <end position="259"/>
    </location>
    <ligand>
        <name>ATP</name>
        <dbReference type="ChEBI" id="CHEBI:30616"/>
    </ligand>
</feature>
<organism evidence="10 11">
    <name type="scientific">Candidatus Beckwithbacteria bacterium RBG_13_42_9</name>
    <dbReference type="NCBI Taxonomy" id="1797457"/>
    <lineage>
        <taxon>Bacteria</taxon>
        <taxon>Candidatus Beckwithiibacteriota</taxon>
    </lineage>
</organism>
<dbReference type="PIRSF" id="PIRSF001529">
    <property type="entry name" value="Ser-tRNA-synth_IIa"/>
    <property type="match status" value="1"/>
</dbReference>
<name>A0A1F5E8S0_9BACT</name>
<dbReference type="SUPFAM" id="SSF55681">
    <property type="entry name" value="Class II aaRS and biotin synthetases"/>
    <property type="match status" value="1"/>
</dbReference>
<dbReference type="InterPro" id="IPR045864">
    <property type="entry name" value="aa-tRNA-synth_II/BPL/LPL"/>
</dbReference>
<evidence type="ECO:0000256" key="4">
    <source>
        <dbReference type="ARBA" id="ARBA00022917"/>
    </source>
</evidence>
<dbReference type="GO" id="GO:0004828">
    <property type="term" value="F:serine-tRNA ligase activity"/>
    <property type="evidence" value="ECO:0007669"/>
    <property type="project" value="UniProtKB-UniRule"/>
</dbReference>
<dbReference type="GO" id="GO:0005737">
    <property type="term" value="C:cytoplasm"/>
    <property type="evidence" value="ECO:0007669"/>
    <property type="project" value="UniProtKB-SubCell"/>
</dbReference>
<comment type="caution">
    <text evidence="10">The sequence shown here is derived from an EMBL/GenBank/DDBJ whole genome shotgun (WGS) entry which is preliminary data.</text>
</comment>
<evidence type="ECO:0000256" key="7">
    <source>
        <dbReference type="PIRSR" id="PIRSR001529-1"/>
    </source>
</evidence>
<feature type="binding site" evidence="7">
    <location>
        <position position="257"/>
    </location>
    <ligand>
        <name>L-serine</name>
        <dbReference type="ChEBI" id="CHEBI:33384"/>
    </ligand>
</feature>
<comment type="domain">
    <text evidence="6">Consists of two distinct domains, a catalytic core and a N-terminal extension that is involved in tRNA binding.</text>
</comment>
<evidence type="ECO:0000259" key="9">
    <source>
        <dbReference type="PROSITE" id="PS50862"/>
    </source>
</evidence>
<dbReference type="GO" id="GO:0005524">
    <property type="term" value="F:ATP binding"/>
    <property type="evidence" value="ECO:0007669"/>
    <property type="project" value="UniProtKB-UniRule"/>
</dbReference>
<dbReference type="InterPro" id="IPR010978">
    <property type="entry name" value="tRNA-bd_arm"/>
</dbReference>
<comment type="pathway">
    <text evidence="6">Aminoacyl-tRNA biosynthesis; selenocysteinyl-tRNA(Sec) biosynthesis; L-seryl-tRNA(Sec) from L-serine and tRNA(Sec): step 1/1.</text>
</comment>
<keyword evidence="6" id="KW-0963">Cytoplasm</keyword>
<dbReference type="HAMAP" id="MF_00176">
    <property type="entry name" value="Ser_tRNA_synth_type1"/>
    <property type="match status" value="1"/>
</dbReference>
<keyword evidence="3 6" id="KW-0067">ATP-binding</keyword>
<comment type="function">
    <text evidence="6">Catalyzes the attachment of serine to tRNA(Ser). Is also able to aminoacylate tRNA(Sec) with serine, to form the misacylated tRNA L-seryl-tRNA(Sec), which will be further converted into selenocysteinyl-tRNA(Sec).</text>
</comment>
<evidence type="ECO:0000256" key="1">
    <source>
        <dbReference type="ARBA" id="ARBA00022598"/>
    </source>
</evidence>
<feature type="binding site" evidence="8">
    <location>
        <begin position="273"/>
        <end position="276"/>
    </location>
    <ligand>
        <name>ATP</name>
        <dbReference type="ChEBI" id="CHEBI:30616"/>
    </ligand>
</feature>
<evidence type="ECO:0000256" key="6">
    <source>
        <dbReference type="HAMAP-Rule" id="MF_00176"/>
    </source>
</evidence>
<feature type="binding site" evidence="7">
    <location>
        <position position="376"/>
    </location>
    <ligand>
        <name>L-serine</name>
        <dbReference type="ChEBI" id="CHEBI:33384"/>
    </ligand>
</feature>
<evidence type="ECO:0000313" key="11">
    <source>
        <dbReference type="Proteomes" id="UP000177006"/>
    </source>
</evidence>
<comment type="catalytic activity">
    <reaction evidence="6">
        <text>tRNA(Sec) + L-serine + ATP = L-seryl-tRNA(Sec) + AMP + diphosphate + H(+)</text>
        <dbReference type="Rhea" id="RHEA:42580"/>
        <dbReference type="Rhea" id="RHEA-COMP:9742"/>
        <dbReference type="Rhea" id="RHEA-COMP:10128"/>
        <dbReference type="ChEBI" id="CHEBI:15378"/>
        <dbReference type="ChEBI" id="CHEBI:30616"/>
        <dbReference type="ChEBI" id="CHEBI:33019"/>
        <dbReference type="ChEBI" id="CHEBI:33384"/>
        <dbReference type="ChEBI" id="CHEBI:78442"/>
        <dbReference type="ChEBI" id="CHEBI:78533"/>
        <dbReference type="ChEBI" id="CHEBI:456215"/>
        <dbReference type="EC" id="6.1.1.11"/>
    </reaction>
</comment>
<comment type="catalytic activity">
    <reaction evidence="6">
        <text>tRNA(Ser) + L-serine + ATP = L-seryl-tRNA(Ser) + AMP + diphosphate + H(+)</text>
        <dbReference type="Rhea" id="RHEA:12292"/>
        <dbReference type="Rhea" id="RHEA-COMP:9669"/>
        <dbReference type="Rhea" id="RHEA-COMP:9703"/>
        <dbReference type="ChEBI" id="CHEBI:15378"/>
        <dbReference type="ChEBI" id="CHEBI:30616"/>
        <dbReference type="ChEBI" id="CHEBI:33019"/>
        <dbReference type="ChEBI" id="CHEBI:33384"/>
        <dbReference type="ChEBI" id="CHEBI:78442"/>
        <dbReference type="ChEBI" id="CHEBI:78533"/>
        <dbReference type="ChEBI" id="CHEBI:456215"/>
        <dbReference type="EC" id="6.1.1.11"/>
    </reaction>
</comment>
<feature type="binding site" evidence="6">
    <location>
        <position position="378"/>
    </location>
    <ligand>
        <name>L-serine</name>
        <dbReference type="ChEBI" id="CHEBI:33384"/>
    </ligand>
</feature>
<feature type="domain" description="Aminoacyl-transfer RNA synthetases class-II family profile" evidence="9">
    <location>
        <begin position="134"/>
        <end position="403"/>
    </location>
</feature>
<dbReference type="PRINTS" id="PR00981">
    <property type="entry name" value="TRNASYNTHSER"/>
</dbReference>
<dbReference type="InterPro" id="IPR002314">
    <property type="entry name" value="aa-tRNA-synt_IIb"/>
</dbReference>
<keyword evidence="5 6" id="KW-0030">Aminoacyl-tRNA synthetase</keyword>
<protein>
    <recommendedName>
        <fullName evidence="6">Serine--tRNA ligase</fullName>
        <ecNumber evidence="6">6.1.1.11</ecNumber>
    </recommendedName>
    <alternativeName>
        <fullName evidence="6">Seryl-tRNA synthetase</fullName>
        <shortName evidence="6">SerRS</shortName>
    </alternativeName>
    <alternativeName>
        <fullName evidence="6">Seryl-tRNA(Ser/Sec) synthetase</fullName>
    </alternativeName>
</protein>
<feature type="binding site" evidence="6 7">
    <location>
        <position position="280"/>
    </location>
    <ligand>
        <name>L-serine</name>
        <dbReference type="ChEBI" id="CHEBI:33384"/>
    </ligand>
</feature>
<dbReference type="Pfam" id="PF00587">
    <property type="entry name" value="tRNA-synt_2b"/>
    <property type="match status" value="1"/>
</dbReference>
<proteinExistence type="inferred from homology"/>
<evidence type="ECO:0000256" key="8">
    <source>
        <dbReference type="PIRSR" id="PIRSR001529-2"/>
    </source>
</evidence>
<keyword evidence="2 6" id="KW-0547">Nucleotide-binding</keyword>
<dbReference type="InterPro" id="IPR042103">
    <property type="entry name" value="SerRS_1_N_sf"/>
</dbReference>
<reference evidence="10 11" key="1">
    <citation type="journal article" date="2016" name="Nat. Commun.">
        <title>Thousands of microbial genomes shed light on interconnected biogeochemical processes in an aquifer system.</title>
        <authorList>
            <person name="Anantharaman K."/>
            <person name="Brown C.T."/>
            <person name="Hug L.A."/>
            <person name="Sharon I."/>
            <person name="Castelle C.J."/>
            <person name="Probst A.J."/>
            <person name="Thomas B.C."/>
            <person name="Singh A."/>
            <person name="Wilkins M.J."/>
            <person name="Karaoz U."/>
            <person name="Brodie E.L."/>
            <person name="Williams K.H."/>
            <person name="Hubbard S.S."/>
            <person name="Banfield J.F."/>
        </authorList>
    </citation>
    <scope>NUCLEOTIDE SEQUENCE [LARGE SCALE GENOMIC DNA]</scope>
</reference>
<dbReference type="Gene3D" id="1.10.287.40">
    <property type="entry name" value="Serine-tRNA synthetase, tRNA binding domain"/>
    <property type="match status" value="1"/>
</dbReference>